<evidence type="ECO:0000313" key="3">
    <source>
        <dbReference type="Proteomes" id="UP001500027"/>
    </source>
</evidence>
<dbReference type="InterPro" id="IPR029058">
    <property type="entry name" value="AB_hydrolase_fold"/>
</dbReference>
<dbReference type="EMBL" id="BAABAV010000002">
    <property type="protein sequence ID" value="GAA4270070.1"/>
    <property type="molecule type" value="Genomic_DNA"/>
</dbReference>
<organism evidence="2 3">
    <name type="scientific">Hyunsoonleella aestuarii</name>
    <dbReference type="NCBI Taxonomy" id="912802"/>
    <lineage>
        <taxon>Bacteria</taxon>
        <taxon>Pseudomonadati</taxon>
        <taxon>Bacteroidota</taxon>
        <taxon>Flavobacteriia</taxon>
        <taxon>Flavobacteriales</taxon>
        <taxon>Flavobacteriaceae</taxon>
    </lineage>
</organism>
<sequence length="272" mass="30821">MKDTFNLKLHNSNLHGKYWTTDEVKSVVVLIHGMGEHIQRYEKSVIKHLVENGFAVVACDLFGHGKSEGKRGYASSYDSLLDLVGATIDKAQEIFPNKKSILYGHSLGGNLVINYVLRRQTNVKGIILSSPFLKLAFQPPKWKVHLGKLLLKFAPKITLSNEIDPSKISRELNEVKRYLADPLIHNKVSPIYAFPIMDAGKWAIENANHLKIKTLVLHGTGDNLIDYNGSKTFVGKAKFAELKLFENGFHELHHDLCRKEFIETVLNWLNKH</sequence>
<dbReference type="RefSeq" id="WP_139002449.1">
    <property type="nucleotide sequence ID" value="NZ_BAABAV010000002.1"/>
</dbReference>
<gene>
    <name evidence="2" type="ORF">GCM10022257_21710</name>
</gene>
<dbReference type="GO" id="GO:0016787">
    <property type="term" value="F:hydrolase activity"/>
    <property type="evidence" value="ECO:0007669"/>
    <property type="project" value="UniProtKB-KW"/>
</dbReference>
<dbReference type="InterPro" id="IPR022742">
    <property type="entry name" value="Hydrolase_4"/>
</dbReference>
<dbReference type="InterPro" id="IPR000073">
    <property type="entry name" value="AB_hydrolase_1"/>
</dbReference>
<dbReference type="PRINTS" id="PR00111">
    <property type="entry name" value="ABHYDROLASE"/>
</dbReference>
<dbReference type="Proteomes" id="UP001500027">
    <property type="component" value="Unassembled WGS sequence"/>
</dbReference>
<evidence type="ECO:0000313" key="2">
    <source>
        <dbReference type="EMBL" id="GAA4270070.1"/>
    </source>
</evidence>
<dbReference type="SUPFAM" id="SSF53474">
    <property type="entry name" value="alpha/beta-Hydrolases"/>
    <property type="match status" value="1"/>
</dbReference>
<keyword evidence="3" id="KW-1185">Reference proteome</keyword>
<dbReference type="Pfam" id="PF12146">
    <property type="entry name" value="Hydrolase_4"/>
    <property type="match status" value="1"/>
</dbReference>
<protein>
    <submittedName>
        <fullName evidence="2">Alpha/beta hydrolase</fullName>
    </submittedName>
</protein>
<keyword evidence="2" id="KW-0378">Hydrolase</keyword>
<name>A0ABP8ED62_9FLAO</name>
<dbReference type="InterPro" id="IPR051044">
    <property type="entry name" value="MAG_DAG_Lipase"/>
</dbReference>
<accession>A0ABP8ED62</accession>
<evidence type="ECO:0000259" key="1">
    <source>
        <dbReference type="Pfam" id="PF12146"/>
    </source>
</evidence>
<comment type="caution">
    <text evidence="2">The sequence shown here is derived from an EMBL/GenBank/DDBJ whole genome shotgun (WGS) entry which is preliminary data.</text>
</comment>
<dbReference type="Gene3D" id="3.40.50.1820">
    <property type="entry name" value="alpha/beta hydrolase"/>
    <property type="match status" value="1"/>
</dbReference>
<dbReference type="PANTHER" id="PTHR11614">
    <property type="entry name" value="PHOSPHOLIPASE-RELATED"/>
    <property type="match status" value="1"/>
</dbReference>
<feature type="domain" description="Serine aminopeptidase S33" evidence="1">
    <location>
        <begin position="23"/>
        <end position="255"/>
    </location>
</feature>
<reference evidence="3" key="1">
    <citation type="journal article" date="2019" name="Int. J. Syst. Evol. Microbiol.">
        <title>The Global Catalogue of Microorganisms (GCM) 10K type strain sequencing project: providing services to taxonomists for standard genome sequencing and annotation.</title>
        <authorList>
            <consortium name="The Broad Institute Genomics Platform"/>
            <consortium name="The Broad Institute Genome Sequencing Center for Infectious Disease"/>
            <person name="Wu L."/>
            <person name="Ma J."/>
        </authorList>
    </citation>
    <scope>NUCLEOTIDE SEQUENCE [LARGE SCALE GENOMIC DNA]</scope>
    <source>
        <strain evidence="3">JCM 17452</strain>
    </source>
</reference>
<proteinExistence type="predicted"/>